<sequence length="59" mass="6796">MTDAITLDPKEMETAKQQCERCFYWNWYYGCGVPIHKIDNLPVGNCKQFKPTVAGLRSV</sequence>
<organism evidence="1">
    <name type="scientific">marine sediment metagenome</name>
    <dbReference type="NCBI Taxonomy" id="412755"/>
    <lineage>
        <taxon>unclassified sequences</taxon>
        <taxon>metagenomes</taxon>
        <taxon>ecological metagenomes</taxon>
    </lineage>
</organism>
<proteinExistence type="predicted"/>
<gene>
    <name evidence="1" type="ORF">LCGC14_1491850</name>
</gene>
<protein>
    <submittedName>
        <fullName evidence="1">Uncharacterized protein</fullName>
    </submittedName>
</protein>
<name>A0A0F9LM33_9ZZZZ</name>
<dbReference type="AlphaFoldDB" id="A0A0F9LM33"/>
<accession>A0A0F9LM33</accession>
<evidence type="ECO:0000313" key="1">
    <source>
        <dbReference type="EMBL" id="KKM65385.1"/>
    </source>
</evidence>
<reference evidence="1" key="1">
    <citation type="journal article" date="2015" name="Nature">
        <title>Complex archaea that bridge the gap between prokaryotes and eukaryotes.</title>
        <authorList>
            <person name="Spang A."/>
            <person name="Saw J.H."/>
            <person name="Jorgensen S.L."/>
            <person name="Zaremba-Niedzwiedzka K."/>
            <person name="Martijn J."/>
            <person name="Lind A.E."/>
            <person name="van Eijk R."/>
            <person name="Schleper C."/>
            <person name="Guy L."/>
            <person name="Ettema T.J."/>
        </authorList>
    </citation>
    <scope>NUCLEOTIDE SEQUENCE</scope>
</reference>
<dbReference type="EMBL" id="LAZR01010734">
    <property type="protein sequence ID" value="KKM65385.1"/>
    <property type="molecule type" value="Genomic_DNA"/>
</dbReference>
<comment type="caution">
    <text evidence="1">The sequence shown here is derived from an EMBL/GenBank/DDBJ whole genome shotgun (WGS) entry which is preliminary data.</text>
</comment>